<protein>
    <recommendedName>
        <fullName evidence="1">DUF1638 domain-containing protein</fullName>
    </recommendedName>
</protein>
<keyword evidence="3" id="KW-1185">Reference proteome</keyword>
<dbReference type="EMBL" id="CP155573">
    <property type="protein sequence ID" value="XFO67779.1"/>
    <property type="molecule type" value="Genomic_DNA"/>
</dbReference>
<dbReference type="Proteomes" id="UP000216752">
    <property type="component" value="Chromosome"/>
</dbReference>
<evidence type="ECO:0000313" key="3">
    <source>
        <dbReference type="Proteomes" id="UP000216752"/>
    </source>
</evidence>
<name>A0ABZ3IPY8_9FIRM</name>
<accession>A0ABZ3IPY8</accession>
<sequence length="217" mass="24482">MGMAILACQTLQGELQQAIKNTKVDYPVLYIESGLHNKPECLRQRIQQEIDRLDNVSVILLLFGYCGHGLSGIKSDKAKLVIPKVDDCIPLLLGSCDAKKRISQEVGTYFLTKGWLDGEKNLLNEFDYCVKRYGYSRALQIMKVMLNGYKRLMIIDTGVYPIDAITPKTECFARKLGLKHEVTDGSLRIITKLLQGQWDREFLVLEPGQAIILSAML</sequence>
<evidence type="ECO:0000259" key="1">
    <source>
        <dbReference type="Pfam" id="PF07796"/>
    </source>
</evidence>
<feature type="domain" description="DUF1638" evidence="1">
    <location>
        <begin position="31"/>
        <end position="194"/>
    </location>
</feature>
<gene>
    <name evidence="2" type="ORF">SPSIL_039980</name>
</gene>
<dbReference type="Pfam" id="PF07796">
    <property type="entry name" value="DUF1638"/>
    <property type="match status" value="1"/>
</dbReference>
<proteinExistence type="predicted"/>
<organism evidence="2 3">
    <name type="scientific">Sporomusa silvacetica DSM 10669</name>
    <dbReference type="NCBI Taxonomy" id="1123289"/>
    <lineage>
        <taxon>Bacteria</taxon>
        <taxon>Bacillati</taxon>
        <taxon>Bacillota</taxon>
        <taxon>Negativicutes</taxon>
        <taxon>Selenomonadales</taxon>
        <taxon>Sporomusaceae</taxon>
        <taxon>Sporomusa</taxon>
    </lineage>
</organism>
<dbReference type="RefSeq" id="WP_094606161.1">
    <property type="nucleotide sequence ID" value="NZ_CP155573.1"/>
</dbReference>
<dbReference type="InterPro" id="IPR012437">
    <property type="entry name" value="DUF1638"/>
</dbReference>
<reference evidence="2" key="1">
    <citation type="submission" date="2024-05" db="EMBL/GenBank/DDBJ databases">
        <title>Isolation and characterization of Sporomusa carbonis sp. nov., a carboxydotrophic hydrogenogen in the genus of Sporomusa isolated from a charcoal burning pile.</title>
        <authorList>
            <person name="Boeer T."/>
            <person name="Rosenbaum F."/>
            <person name="Eysell L."/>
            <person name="Mueller V."/>
            <person name="Daniel R."/>
            <person name="Poehlein A."/>
        </authorList>
    </citation>
    <scope>NUCLEOTIDE SEQUENCE [LARGE SCALE GENOMIC DNA]</scope>
    <source>
        <strain evidence="2">DSM 10669</strain>
    </source>
</reference>
<evidence type="ECO:0000313" key="2">
    <source>
        <dbReference type="EMBL" id="XFO67779.1"/>
    </source>
</evidence>